<dbReference type="InterPro" id="IPR047926">
    <property type="entry name" value="Ni_dep_LarA"/>
</dbReference>
<reference evidence="3 4" key="1">
    <citation type="submission" date="2019-06" db="EMBL/GenBank/DDBJ databases">
        <title>Sequencing the genomes of 1000 actinobacteria strains.</title>
        <authorList>
            <person name="Klenk H.-P."/>
        </authorList>
    </citation>
    <scope>NUCLEOTIDE SEQUENCE [LARGE SCALE GENOMIC DNA]</scope>
    <source>
        <strain evidence="3 4">DSM 45928</strain>
    </source>
</reference>
<gene>
    <name evidence="3" type="ORF">FB566_4681</name>
</gene>
<dbReference type="PANTHER" id="PTHR33171">
    <property type="entry name" value="LAR_N DOMAIN-CONTAINING PROTEIN"/>
    <property type="match status" value="1"/>
</dbReference>
<dbReference type="InterPro" id="IPR048520">
    <property type="entry name" value="LarA_C"/>
</dbReference>
<dbReference type="OrthoDB" id="9770545at2"/>
<dbReference type="RefSeq" id="WP_142044118.1">
    <property type="nucleotide sequence ID" value="NZ_JBHTGS010000002.1"/>
</dbReference>
<evidence type="ECO:0000313" key="3">
    <source>
        <dbReference type="EMBL" id="TQL79080.1"/>
    </source>
</evidence>
<dbReference type="Pfam" id="PF21113">
    <property type="entry name" value="LarA_C"/>
    <property type="match status" value="1"/>
</dbReference>
<proteinExistence type="predicted"/>
<dbReference type="AlphaFoldDB" id="A0A543B2U0"/>
<dbReference type="InParanoid" id="A0A543B2U0"/>
<feature type="domain" description="LarA-like N-terminal" evidence="1">
    <location>
        <begin position="7"/>
        <end position="208"/>
    </location>
</feature>
<evidence type="ECO:0000313" key="4">
    <source>
        <dbReference type="Proteomes" id="UP000317043"/>
    </source>
</evidence>
<dbReference type="InterPro" id="IPR018657">
    <property type="entry name" value="LarA-like_N"/>
</dbReference>
<feature type="domain" description="Lactate racemase C-terminal" evidence="2">
    <location>
        <begin position="275"/>
        <end position="415"/>
    </location>
</feature>
<comment type="caution">
    <text evidence="3">The sequence shown here is derived from an EMBL/GenBank/DDBJ whole genome shotgun (WGS) entry which is preliminary data.</text>
</comment>
<accession>A0A543B2U0</accession>
<dbReference type="PANTHER" id="PTHR33171:SF17">
    <property type="entry name" value="LARA-LIKE N-TERMINAL DOMAIN-CONTAINING PROTEIN"/>
    <property type="match status" value="1"/>
</dbReference>
<dbReference type="Gene3D" id="3.90.226.30">
    <property type="match status" value="1"/>
</dbReference>
<dbReference type="GO" id="GO:0050043">
    <property type="term" value="F:lactate racemase activity"/>
    <property type="evidence" value="ECO:0007669"/>
    <property type="project" value="InterPro"/>
</dbReference>
<dbReference type="Pfam" id="PF09861">
    <property type="entry name" value="Lar_N"/>
    <property type="match status" value="1"/>
</dbReference>
<dbReference type="NCBIfam" id="NF033504">
    <property type="entry name" value="Ni_dep_LarA"/>
    <property type="match status" value="1"/>
</dbReference>
<sequence>MRVKLAYGRTGLEVPLPDNRTTVIEPPHLPEVEDPAGTLREAMREPVHGPPLRDLLRPGQTVAITMCDGTRPQPRHLMIPAVLAELAGTVSPCDVTIVVATGTHRGNTRAELAQMLGEELASSVRVVNHDARDPEQLVWMGQHGQAVPVWLNRHWVEADLRITTGYVEPHMFAGFTGGPKTVVPGLTGLDTALTLYSAERIADPQAAWGVCKGNPVYDDIRAVAAAVGNVDFSLDVLLNRDHQIVAAFGGSLFHAHSEARHAARELAMRPVRGEFDIVLTSNGGYPMDQNLYQCNKGLSAAAAIVKPGGTIICAAECRDGFPDHGDYRRILMSAPSPHELLADIESRRSAIADQWQAQVLAKVLIKARVIMRTDHLGAAELSKAHLESTDHLGDTIEALLAEYGPDARICVLPTGPQTIPYVVGRRRSSVR</sequence>
<evidence type="ECO:0000259" key="1">
    <source>
        <dbReference type="Pfam" id="PF09861"/>
    </source>
</evidence>
<protein>
    <submittedName>
        <fullName evidence="3">Nickel-dependent lactate racemase</fullName>
    </submittedName>
</protein>
<dbReference type="EMBL" id="VFOW01000001">
    <property type="protein sequence ID" value="TQL79080.1"/>
    <property type="molecule type" value="Genomic_DNA"/>
</dbReference>
<dbReference type="InterPro" id="IPR043166">
    <property type="entry name" value="LarA-like_C"/>
</dbReference>
<keyword evidence="4" id="KW-1185">Reference proteome</keyword>
<dbReference type="Gene3D" id="3.40.50.11440">
    <property type="match status" value="1"/>
</dbReference>
<dbReference type="Proteomes" id="UP000317043">
    <property type="component" value="Unassembled WGS sequence"/>
</dbReference>
<dbReference type="InterPro" id="IPR048068">
    <property type="entry name" value="LarA-like"/>
</dbReference>
<organism evidence="3 4">
    <name type="scientific">Stackebrandtia endophytica</name>
    <dbReference type="NCBI Taxonomy" id="1496996"/>
    <lineage>
        <taxon>Bacteria</taxon>
        <taxon>Bacillati</taxon>
        <taxon>Actinomycetota</taxon>
        <taxon>Actinomycetes</taxon>
        <taxon>Glycomycetales</taxon>
        <taxon>Glycomycetaceae</taxon>
        <taxon>Stackebrandtia</taxon>
    </lineage>
</organism>
<name>A0A543B2U0_9ACTN</name>
<evidence type="ECO:0000259" key="2">
    <source>
        <dbReference type="Pfam" id="PF21113"/>
    </source>
</evidence>